<dbReference type="AlphaFoldDB" id="A0A381YT61"/>
<sequence>MGVKDNFIHEECMKELDLLYGETMPKYKYNFENATEKRAADKVMGHILMPDPDGQEKHPEHLWQHNHLQELQRHALNGDVEKCKEMLKELPEYQVEDTIHMLKNAVREHGREIDL</sequence>
<reference evidence="1" key="1">
    <citation type="submission" date="2018-05" db="EMBL/GenBank/DDBJ databases">
        <authorList>
            <person name="Lanie J.A."/>
            <person name="Ng W.-L."/>
            <person name="Kazmierczak K.M."/>
            <person name="Andrzejewski T.M."/>
            <person name="Davidsen T.M."/>
            <person name="Wayne K.J."/>
            <person name="Tettelin H."/>
            <person name="Glass J.I."/>
            <person name="Rusch D."/>
            <person name="Podicherti R."/>
            <person name="Tsui H.-C.T."/>
            <person name="Winkler M.E."/>
        </authorList>
    </citation>
    <scope>NUCLEOTIDE SEQUENCE</scope>
</reference>
<accession>A0A381YT61</accession>
<gene>
    <name evidence="1" type="ORF">METZ01_LOCUS133004</name>
</gene>
<protein>
    <submittedName>
        <fullName evidence="1">Uncharacterized protein</fullName>
    </submittedName>
</protein>
<organism evidence="1">
    <name type="scientific">marine metagenome</name>
    <dbReference type="NCBI Taxonomy" id="408172"/>
    <lineage>
        <taxon>unclassified sequences</taxon>
        <taxon>metagenomes</taxon>
        <taxon>ecological metagenomes</taxon>
    </lineage>
</organism>
<proteinExistence type="predicted"/>
<name>A0A381YT61_9ZZZZ</name>
<dbReference type="EMBL" id="UINC01018989">
    <property type="protein sequence ID" value="SVA80150.1"/>
    <property type="molecule type" value="Genomic_DNA"/>
</dbReference>
<evidence type="ECO:0000313" key="1">
    <source>
        <dbReference type="EMBL" id="SVA80150.1"/>
    </source>
</evidence>